<dbReference type="Pfam" id="PF14223">
    <property type="entry name" value="Retrotran_gag_2"/>
    <property type="match status" value="1"/>
</dbReference>
<dbReference type="AlphaFoldDB" id="A0A2G9HL09"/>
<keyword evidence="2" id="KW-1185">Reference proteome</keyword>
<evidence type="ECO:0000313" key="1">
    <source>
        <dbReference type="EMBL" id="PIN18194.1"/>
    </source>
</evidence>
<reference evidence="2" key="1">
    <citation type="journal article" date="2018" name="Gigascience">
        <title>Genome assembly of the Pink Ipe (Handroanthus impetiginosus, Bignoniaceae), a highly valued, ecologically keystone Neotropical timber forest tree.</title>
        <authorList>
            <person name="Silva-Junior O.B."/>
            <person name="Grattapaglia D."/>
            <person name="Novaes E."/>
            <person name="Collevatti R.G."/>
        </authorList>
    </citation>
    <scope>NUCLEOTIDE SEQUENCE [LARGE SCALE GENOMIC DNA]</scope>
    <source>
        <strain evidence="2">cv. UFG-1</strain>
    </source>
</reference>
<dbReference type="EMBL" id="NKXS01001506">
    <property type="protein sequence ID" value="PIN18194.1"/>
    <property type="molecule type" value="Genomic_DNA"/>
</dbReference>
<name>A0A2G9HL09_9LAMI</name>
<gene>
    <name evidence="1" type="ORF">CDL12_09138</name>
</gene>
<accession>A0A2G9HL09</accession>
<dbReference type="OrthoDB" id="1427324at2759"/>
<proteinExistence type="predicted"/>
<organism evidence="1 2">
    <name type="scientific">Handroanthus impetiginosus</name>
    <dbReference type="NCBI Taxonomy" id="429701"/>
    <lineage>
        <taxon>Eukaryota</taxon>
        <taxon>Viridiplantae</taxon>
        <taxon>Streptophyta</taxon>
        <taxon>Embryophyta</taxon>
        <taxon>Tracheophyta</taxon>
        <taxon>Spermatophyta</taxon>
        <taxon>Magnoliopsida</taxon>
        <taxon>eudicotyledons</taxon>
        <taxon>Gunneridae</taxon>
        <taxon>Pentapetalae</taxon>
        <taxon>asterids</taxon>
        <taxon>lamiids</taxon>
        <taxon>Lamiales</taxon>
        <taxon>Bignoniaceae</taxon>
        <taxon>Crescentiina</taxon>
        <taxon>Tabebuia alliance</taxon>
        <taxon>Handroanthus</taxon>
    </lineage>
</organism>
<evidence type="ECO:0000313" key="2">
    <source>
        <dbReference type="Proteomes" id="UP000231279"/>
    </source>
</evidence>
<comment type="caution">
    <text evidence="1">The sequence shown here is derived from an EMBL/GenBank/DDBJ whole genome shotgun (WGS) entry which is preliminary data.</text>
</comment>
<protein>
    <submittedName>
        <fullName evidence="1">Uncharacterized protein</fullName>
    </submittedName>
</protein>
<dbReference type="Proteomes" id="UP000231279">
    <property type="component" value="Unassembled WGS sequence"/>
</dbReference>
<sequence>MATSRRSIRKMRQNNFRGCIVDAIGKSPRYDPRWCNEGREGNYESFAGDDLQIRYQILASMLNELQKSRERMKHASDIHMHLEELHSMQTCYESYNTFKELFRPCMVKRSNVHEHCLKMISLIEKLRKLDIIMDNDLYIDLIFQ</sequence>